<keyword evidence="1" id="KW-0472">Membrane</keyword>
<dbReference type="STRING" id="94208.A0A2S4L5Q1"/>
<evidence type="ECO:0000313" key="4">
    <source>
        <dbReference type="Proteomes" id="UP000237481"/>
    </source>
</evidence>
<evidence type="ECO:0000256" key="2">
    <source>
        <dbReference type="SAM" id="SignalP"/>
    </source>
</evidence>
<dbReference type="EMBL" id="PKSG01000211">
    <property type="protein sequence ID" value="POR37738.1"/>
    <property type="molecule type" value="Genomic_DNA"/>
</dbReference>
<gene>
    <name evidence="3" type="ORF">TPAR_02080</name>
</gene>
<evidence type="ECO:0000313" key="3">
    <source>
        <dbReference type="EMBL" id="POR37738.1"/>
    </source>
</evidence>
<keyword evidence="2" id="KW-0732">Signal</keyword>
<name>A0A2S4L5Q1_9HYPO</name>
<proteinExistence type="predicted"/>
<keyword evidence="4" id="KW-1185">Reference proteome</keyword>
<feature type="transmembrane region" description="Helical" evidence="1">
    <location>
        <begin position="543"/>
        <end position="562"/>
    </location>
</feature>
<dbReference type="InterPro" id="IPR039535">
    <property type="entry name" value="ASST-like"/>
</dbReference>
<dbReference type="InterPro" id="IPR053143">
    <property type="entry name" value="Arylsulfate_ST"/>
</dbReference>
<dbReference type="PANTHER" id="PTHR35340">
    <property type="entry name" value="PQQ ENZYME REPEAT PROTEIN-RELATED"/>
    <property type="match status" value="1"/>
</dbReference>
<evidence type="ECO:0000256" key="1">
    <source>
        <dbReference type="SAM" id="Phobius"/>
    </source>
</evidence>
<dbReference type="SUPFAM" id="SSF50998">
    <property type="entry name" value="Quinoprotein alcohol dehydrogenase-like"/>
    <property type="match status" value="1"/>
</dbReference>
<dbReference type="Pfam" id="PF14269">
    <property type="entry name" value="Arylsulfotran_2"/>
    <property type="match status" value="1"/>
</dbReference>
<feature type="chain" id="PRO_5015397698" description="Arylsulfotransferase" evidence="2">
    <location>
        <begin position="30"/>
        <end position="597"/>
    </location>
</feature>
<keyword evidence="1" id="KW-0812">Transmembrane</keyword>
<protein>
    <recommendedName>
        <fullName evidence="5">Arylsulfotransferase</fullName>
    </recommendedName>
</protein>
<feature type="signal peptide" evidence="2">
    <location>
        <begin position="1"/>
        <end position="29"/>
    </location>
</feature>
<dbReference type="PANTHER" id="PTHR35340:SF5">
    <property type="entry name" value="ASST-DOMAIN-CONTAINING PROTEIN"/>
    <property type="match status" value="1"/>
</dbReference>
<dbReference type="AlphaFoldDB" id="A0A2S4L5Q1"/>
<accession>A0A2S4L5Q1</accession>
<reference evidence="3 4" key="1">
    <citation type="submission" date="2018-01" db="EMBL/GenBank/DDBJ databases">
        <title>Harnessing the power of phylogenomics to disentangle the directionality and signatures of interkingdom host jumping in the parasitic fungal genus Tolypocladium.</title>
        <authorList>
            <person name="Quandt C.A."/>
            <person name="Patterson W."/>
            <person name="Spatafora J.W."/>
        </authorList>
    </citation>
    <scope>NUCLEOTIDE SEQUENCE [LARGE SCALE GENOMIC DNA]</scope>
    <source>
        <strain evidence="3 4">NRBC 100945</strain>
    </source>
</reference>
<keyword evidence="1" id="KW-1133">Transmembrane helix</keyword>
<organism evidence="3 4">
    <name type="scientific">Tolypocladium paradoxum</name>
    <dbReference type="NCBI Taxonomy" id="94208"/>
    <lineage>
        <taxon>Eukaryota</taxon>
        <taxon>Fungi</taxon>
        <taxon>Dikarya</taxon>
        <taxon>Ascomycota</taxon>
        <taxon>Pezizomycotina</taxon>
        <taxon>Sordariomycetes</taxon>
        <taxon>Hypocreomycetidae</taxon>
        <taxon>Hypocreales</taxon>
        <taxon>Ophiocordycipitaceae</taxon>
        <taxon>Tolypocladium</taxon>
    </lineage>
</organism>
<dbReference type="OrthoDB" id="5427350at2759"/>
<dbReference type="InterPro" id="IPR011047">
    <property type="entry name" value="Quinoprotein_ADH-like_sf"/>
</dbReference>
<sequence>MRPSPGSLVCPAVATLHVVVLLLALQARAELPVFVASEAYDSGDFGRYPVQTFKSSPAIAPRPNLVRQDAACARNLKTFLTPRGYAEPASRAQATILDDDGRLVWTSGWEDKQIYNLMVQTYRGQNYLTFWAGNDAVGGHGAGAYYMLDETYSLRRKFEAANGLEGDLHDFRITKQGTALMTVYDVRDHDLSALGKATGPIWDCLIQEVDMATGALVFEWRASEHLDVAHTHRDIGGEGEPGAAAFDWFHLNSIDKDPRGNYLVSSRYLHSVTYIHGRSGEVLWVLGGKGNMFRDLSGGNATNFAFQHDARWDNDYAEITLFDNSDVGQLSERSNPRGMRIRVDQEAMTATLLAEYKNPRRIPAESQGSMQTLPGGNVVVGFGFTGAYTEFSRAGTPLCDTHYGPETGFGSGDVQSYRVLKFAWRGFPATDPDLAVARDDARVWRAYASWNGATEVTRWVLQGADDEEPGARGWSVVETRPRDGFETDFVLEAGHPRYLRVVGLDCKGNALGTSLPADAAEADVDYKIDKPPPEEDLDFDETWTWAMGVMAGIGIVVLAVAARPACKAWTSCRAAPKSGHYRRLSTDERTAVAERFA</sequence>
<evidence type="ECO:0008006" key="5">
    <source>
        <dbReference type="Google" id="ProtNLM"/>
    </source>
</evidence>
<comment type="caution">
    <text evidence="3">The sequence shown here is derived from an EMBL/GenBank/DDBJ whole genome shotgun (WGS) entry which is preliminary data.</text>
</comment>
<dbReference type="Proteomes" id="UP000237481">
    <property type="component" value="Unassembled WGS sequence"/>
</dbReference>